<dbReference type="Pfam" id="PF02627">
    <property type="entry name" value="CMD"/>
    <property type="match status" value="1"/>
</dbReference>
<dbReference type="PANTHER" id="PTHR35446">
    <property type="entry name" value="SI:CH211-175M2.5"/>
    <property type="match status" value="1"/>
</dbReference>
<dbReference type="Gene3D" id="1.20.1290.10">
    <property type="entry name" value="AhpD-like"/>
    <property type="match status" value="1"/>
</dbReference>
<organism evidence="2 3">
    <name type="scientific">Novosphingobium indicum</name>
    <dbReference type="NCBI Taxonomy" id="462949"/>
    <lineage>
        <taxon>Bacteria</taxon>
        <taxon>Pseudomonadati</taxon>
        <taxon>Pseudomonadota</taxon>
        <taxon>Alphaproteobacteria</taxon>
        <taxon>Sphingomonadales</taxon>
        <taxon>Sphingomonadaceae</taxon>
        <taxon>Novosphingobium</taxon>
    </lineage>
</organism>
<proteinExistence type="predicted"/>
<feature type="domain" description="Carboxymuconolactone decarboxylase-like" evidence="1">
    <location>
        <begin position="50"/>
        <end position="122"/>
    </location>
</feature>
<sequence length="184" mass="19517">MSRIAVPTRENAPAASQPLLDAVEKSLGAVPNLFRLLALSPTVLEGYLGQNAALGKTLDLKTRERIALAVAQINGCDYCLSAHTYLGLNLARIHADEILAARKGRSADAKADLAVSFAAKVASERGRVAHADIEGLRNGGYSDAQIIEIVALVAENTFTNFVNNVVETEIDFPVVTAEDLYAAA</sequence>
<dbReference type="EMBL" id="BMLK01000002">
    <property type="protein sequence ID" value="GGN42417.1"/>
    <property type="molecule type" value="Genomic_DNA"/>
</dbReference>
<dbReference type="InterPro" id="IPR003779">
    <property type="entry name" value="CMD-like"/>
</dbReference>
<evidence type="ECO:0000313" key="2">
    <source>
        <dbReference type="EMBL" id="GGN42417.1"/>
    </source>
</evidence>
<dbReference type="RefSeq" id="WP_188818233.1">
    <property type="nucleotide sequence ID" value="NZ_BMLK01000002.1"/>
</dbReference>
<dbReference type="Proteomes" id="UP000605099">
    <property type="component" value="Unassembled WGS sequence"/>
</dbReference>
<evidence type="ECO:0000313" key="3">
    <source>
        <dbReference type="Proteomes" id="UP000605099"/>
    </source>
</evidence>
<keyword evidence="3" id="KW-1185">Reference proteome</keyword>
<gene>
    <name evidence="2" type="primary">mip</name>
    <name evidence="2" type="ORF">GCM10011349_05450</name>
</gene>
<dbReference type="InterPro" id="IPR004675">
    <property type="entry name" value="AhpD_core"/>
</dbReference>
<comment type="caution">
    <text evidence="2">The sequence shown here is derived from an EMBL/GenBank/DDBJ whole genome shotgun (WGS) entry which is preliminary data.</text>
</comment>
<name>A0ABQ2JCA3_9SPHN</name>
<dbReference type="PANTHER" id="PTHR35446:SF3">
    <property type="entry name" value="CMD DOMAIN-CONTAINING PROTEIN"/>
    <property type="match status" value="1"/>
</dbReference>
<dbReference type="NCBIfam" id="TIGR00778">
    <property type="entry name" value="ahpD_dom"/>
    <property type="match status" value="1"/>
</dbReference>
<accession>A0ABQ2JCA3</accession>
<evidence type="ECO:0000259" key="1">
    <source>
        <dbReference type="Pfam" id="PF02627"/>
    </source>
</evidence>
<reference evidence="3" key="1">
    <citation type="journal article" date="2019" name="Int. J. Syst. Evol. Microbiol.">
        <title>The Global Catalogue of Microorganisms (GCM) 10K type strain sequencing project: providing services to taxonomists for standard genome sequencing and annotation.</title>
        <authorList>
            <consortium name="The Broad Institute Genomics Platform"/>
            <consortium name="The Broad Institute Genome Sequencing Center for Infectious Disease"/>
            <person name="Wu L."/>
            <person name="Ma J."/>
        </authorList>
    </citation>
    <scope>NUCLEOTIDE SEQUENCE [LARGE SCALE GENOMIC DNA]</scope>
    <source>
        <strain evidence="3">CGMCC 1.6784</strain>
    </source>
</reference>
<protein>
    <submittedName>
        <fullName evidence="2">Alkyl hydroperoxide reductase AhpD</fullName>
    </submittedName>
</protein>
<dbReference type="InterPro" id="IPR029032">
    <property type="entry name" value="AhpD-like"/>
</dbReference>
<dbReference type="SUPFAM" id="SSF69118">
    <property type="entry name" value="AhpD-like"/>
    <property type="match status" value="1"/>
</dbReference>